<dbReference type="Gene3D" id="3.30.470.20">
    <property type="entry name" value="ATP-grasp fold, B domain"/>
    <property type="match status" value="1"/>
</dbReference>
<evidence type="ECO:0000313" key="1">
    <source>
        <dbReference type="EMBL" id="UXI70100.1"/>
    </source>
</evidence>
<name>A0ABY6BM19_9GAMM</name>
<protein>
    <recommendedName>
        <fullName evidence="3">ATP-grasp domain-containing protein</fullName>
    </recommendedName>
</protein>
<dbReference type="SUPFAM" id="SSF56059">
    <property type="entry name" value="Glutathione synthetase ATP-binding domain-like"/>
    <property type="match status" value="1"/>
</dbReference>
<accession>A0ABY6BM19</accession>
<organism evidence="1 2">
    <name type="scientific">Tahibacter amnicola</name>
    <dbReference type="NCBI Taxonomy" id="2976241"/>
    <lineage>
        <taxon>Bacteria</taxon>
        <taxon>Pseudomonadati</taxon>
        <taxon>Pseudomonadota</taxon>
        <taxon>Gammaproteobacteria</taxon>
        <taxon>Lysobacterales</taxon>
        <taxon>Rhodanobacteraceae</taxon>
        <taxon>Tahibacter</taxon>
    </lineage>
</organism>
<reference evidence="1" key="1">
    <citation type="submission" date="2022-09" db="EMBL/GenBank/DDBJ databases">
        <title>Tahibacter sp. nov., isolated from a fresh water.</title>
        <authorList>
            <person name="Baek J.H."/>
            <person name="Lee J.K."/>
            <person name="Kim J.M."/>
            <person name="Jeon C.O."/>
        </authorList>
    </citation>
    <scope>NUCLEOTIDE SEQUENCE</scope>
    <source>
        <strain evidence="1">W38</strain>
    </source>
</reference>
<evidence type="ECO:0008006" key="3">
    <source>
        <dbReference type="Google" id="ProtNLM"/>
    </source>
</evidence>
<dbReference type="RefSeq" id="WP_261697051.1">
    <property type="nucleotide sequence ID" value="NZ_CP104694.1"/>
</dbReference>
<dbReference type="Proteomes" id="UP001064632">
    <property type="component" value="Chromosome"/>
</dbReference>
<dbReference type="EMBL" id="CP104694">
    <property type="protein sequence ID" value="UXI70100.1"/>
    <property type="molecule type" value="Genomic_DNA"/>
</dbReference>
<evidence type="ECO:0000313" key="2">
    <source>
        <dbReference type="Proteomes" id="UP001064632"/>
    </source>
</evidence>
<gene>
    <name evidence="1" type="ORF">N4264_10865</name>
</gene>
<keyword evidence="2" id="KW-1185">Reference proteome</keyword>
<sequence>MRILFYPQFPAIDGYTLVAICHELGYQGVASPEDPFDIAVAWADETWLASDPVLEAVARERPVWNIDCRDISKRRVDVLMHEVFGYGAEIDPRRFHGVCAVKTDENARGRGSVVQAPTTQVDPAFVYQRYIQCSEHGHTVNYRVPVIAGSIPVCYVLGREPPLRVLKTDATSCRLESPDVLFSRDEQRKILQLCEHMGLDFGELDVLRDDADGRLYVIDVNKTPAGMGIAYRHKWTVTQRRDALHLLARAFDAAVKQGLPRRRGQATEAGIQSLQA</sequence>
<proteinExistence type="predicted"/>